<dbReference type="RefSeq" id="WP_275227939.1">
    <property type="nucleotide sequence ID" value="NZ_JARESE010000022.1"/>
</dbReference>
<proteinExistence type="predicted"/>
<gene>
    <name evidence="1" type="ORF">PYV00_08855</name>
</gene>
<dbReference type="PANTHER" id="PTHR40275:SF1">
    <property type="entry name" value="SSL7038 PROTEIN"/>
    <property type="match status" value="1"/>
</dbReference>
<dbReference type="InterPro" id="IPR014057">
    <property type="entry name" value="HI1420"/>
</dbReference>
<comment type="caution">
    <text evidence="1">The sequence shown here is derived from an EMBL/GenBank/DDBJ whole genome shotgun (WGS) entry which is preliminary data.</text>
</comment>
<evidence type="ECO:0000313" key="2">
    <source>
        <dbReference type="Proteomes" id="UP001216253"/>
    </source>
</evidence>
<dbReference type="EMBL" id="JARESE010000022">
    <property type="protein sequence ID" value="MDE8651832.1"/>
    <property type="molecule type" value="Genomic_DNA"/>
</dbReference>
<organism evidence="1 2">
    <name type="scientific">Novosphingobium album</name>
    <name type="common">ex Liu et al. 2023</name>
    <dbReference type="NCBI Taxonomy" id="3031130"/>
    <lineage>
        <taxon>Bacteria</taxon>
        <taxon>Pseudomonadati</taxon>
        <taxon>Pseudomonadota</taxon>
        <taxon>Alphaproteobacteria</taxon>
        <taxon>Sphingomonadales</taxon>
        <taxon>Sphingomonadaceae</taxon>
        <taxon>Novosphingobium</taxon>
    </lineage>
</organism>
<evidence type="ECO:0000313" key="1">
    <source>
        <dbReference type="EMBL" id="MDE8651832.1"/>
    </source>
</evidence>
<dbReference type="Pfam" id="PF21716">
    <property type="entry name" value="dnstrm_HI1420"/>
    <property type="match status" value="1"/>
</dbReference>
<accession>A0ABT5WP64</accession>
<sequence length="98" mass="10404">MAIETGPWDVTELLETPEDMAAYLEAAMEENDPAFFRRAIGDVVRAIGMTAVARETGLSREALYKALGENGNPTIATLSKVLAALGLRLSVAPIEVAA</sequence>
<reference evidence="1 2" key="1">
    <citation type="submission" date="2023-03" db="EMBL/GenBank/DDBJ databases">
        <title>NovoSphingobium album sp. nov. isolated from polycyclic aromatic hydrocarbons- and heavy-metal polluted soil.</title>
        <authorList>
            <person name="Liu Z."/>
            <person name="Wang K."/>
        </authorList>
    </citation>
    <scope>NUCLEOTIDE SEQUENCE [LARGE SCALE GENOMIC DNA]</scope>
    <source>
        <strain evidence="1 2">H3SJ31-1</strain>
    </source>
</reference>
<keyword evidence="2" id="KW-1185">Reference proteome</keyword>
<name>A0ABT5WP64_9SPHN</name>
<dbReference type="InterPro" id="IPR010982">
    <property type="entry name" value="Lambda_DNA-bd_dom_sf"/>
</dbReference>
<dbReference type="Proteomes" id="UP001216253">
    <property type="component" value="Unassembled WGS sequence"/>
</dbReference>
<dbReference type="SUPFAM" id="SSF47413">
    <property type="entry name" value="lambda repressor-like DNA-binding domains"/>
    <property type="match status" value="1"/>
</dbReference>
<protein>
    <submittedName>
        <fullName evidence="1">Addiction module antidote protein</fullName>
    </submittedName>
</protein>
<dbReference type="PANTHER" id="PTHR40275">
    <property type="entry name" value="SSL7038 PROTEIN"/>
    <property type="match status" value="1"/>
</dbReference>
<dbReference type="NCBIfam" id="TIGR02684">
    <property type="entry name" value="dnstrm_HI1420"/>
    <property type="match status" value="1"/>
</dbReference>